<organism evidence="1 2">
    <name type="scientific">Gulosibacter macacae</name>
    <dbReference type="NCBI Taxonomy" id="2488791"/>
    <lineage>
        <taxon>Bacteria</taxon>
        <taxon>Bacillati</taxon>
        <taxon>Actinomycetota</taxon>
        <taxon>Actinomycetes</taxon>
        <taxon>Micrococcales</taxon>
        <taxon>Microbacteriaceae</taxon>
        <taxon>Gulosibacter</taxon>
    </lineage>
</organism>
<dbReference type="EMBL" id="RQVS01000009">
    <property type="protein sequence ID" value="RRJ86457.1"/>
    <property type="molecule type" value="Genomic_DNA"/>
</dbReference>
<name>A0A3P3VVT2_9MICO</name>
<accession>A0A3P3VVT2</accession>
<sequence length="84" mass="9518">MTEIVSQRELRNESGRIMSELDAGRSFIVTRNSVPVGELLPLRRARLVDARLVAEMFRAAPRVDGARFRHDLDVSVDQNTEPRA</sequence>
<dbReference type="AlphaFoldDB" id="A0A3P3VVT2"/>
<dbReference type="OrthoDB" id="33091at2"/>
<keyword evidence="2" id="KW-1185">Reference proteome</keyword>
<dbReference type="RefSeq" id="WP_124972655.1">
    <property type="nucleotide sequence ID" value="NZ_RQVS01000009.1"/>
</dbReference>
<gene>
    <name evidence="1" type="ORF">EG850_08925</name>
</gene>
<evidence type="ECO:0000313" key="1">
    <source>
        <dbReference type="EMBL" id="RRJ86457.1"/>
    </source>
</evidence>
<protein>
    <recommendedName>
        <fullName evidence="3">Type II toxin-antitoxin system prevent-host-death family antitoxin</fullName>
    </recommendedName>
</protein>
<proteinExistence type="predicted"/>
<comment type="caution">
    <text evidence="1">The sequence shown here is derived from an EMBL/GenBank/DDBJ whole genome shotgun (WGS) entry which is preliminary data.</text>
</comment>
<evidence type="ECO:0008006" key="3">
    <source>
        <dbReference type="Google" id="ProtNLM"/>
    </source>
</evidence>
<dbReference type="Proteomes" id="UP000274391">
    <property type="component" value="Unassembled WGS sequence"/>
</dbReference>
<reference evidence="1 2" key="1">
    <citation type="submission" date="2018-11" db="EMBL/GenBank/DDBJ databases">
        <title>YIM 102482-1 draft genome.</title>
        <authorList>
            <person name="Li G."/>
            <person name="Jiang Y."/>
        </authorList>
    </citation>
    <scope>NUCLEOTIDE SEQUENCE [LARGE SCALE GENOMIC DNA]</scope>
    <source>
        <strain evidence="1 2">YIM 102482-1</strain>
    </source>
</reference>
<evidence type="ECO:0000313" key="2">
    <source>
        <dbReference type="Proteomes" id="UP000274391"/>
    </source>
</evidence>